<dbReference type="PROSITE" id="PS00018">
    <property type="entry name" value="EF_HAND_1"/>
    <property type="match status" value="1"/>
</dbReference>
<evidence type="ECO:0000313" key="4">
    <source>
        <dbReference type="EnsemblProtists" id="PYU1_T014022"/>
    </source>
</evidence>
<dbReference type="EMBL" id="GL376616">
    <property type="status" value="NOT_ANNOTATED_CDS"/>
    <property type="molecule type" value="Genomic_DNA"/>
</dbReference>
<dbReference type="InterPro" id="IPR002048">
    <property type="entry name" value="EF_hand_dom"/>
</dbReference>
<reference evidence="5" key="2">
    <citation type="submission" date="2010-04" db="EMBL/GenBank/DDBJ databases">
        <authorList>
            <person name="Buell R."/>
            <person name="Hamilton J."/>
            <person name="Hostetler J."/>
        </authorList>
    </citation>
    <scope>NUCLEOTIDE SEQUENCE [LARGE SCALE GENOMIC DNA]</scope>
    <source>
        <strain evidence="5">DAOM:BR144</strain>
    </source>
</reference>
<dbReference type="InterPro" id="IPR011992">
    <property type="entry name" value="EF-hand-dom_pair"/>
</dbReference>
<evidence type="ECO:0000256" key="1">
    <source>
        <dbReference type="ARBA" id="ARBA00022837"/>
    </source>
</evidence>
<dbReference type="eggNOG" id="KOG0027">
    <property type="taxonomic scope" value="Eukaryota"/>
</dbReference>
<reference evidence="5" key="1">
    <citation type="journal article" date="2010" name="Genome Biol.">
        <title>Genome sequence of the necrotrophic plant pathogen Pythium ultimum reveals original pathogenicity mechanisms and effector repertoire.</title>
        <authorList>
            <person name="Levesque C.A."/>
            <person name="Brouwer H."/>
            <person name="Cano L."/>
            <person name="Hamilton J.P."/>
            <person name="Holt C."/>
            <person name="Huitema E."/>
            <person name="Raffaele S."/>
            <person name="Robideau G.P."/>
            <person name="Thines M."/>
            <person name="Win J."/>
            <person name="Zerillo M.M."/>
            <person name="Beakes G.W."/>
            <person name="Boore J.L."/>
            <person name="Busam D."/>
            <person name="Dumas B."/>
            <person name="Ferriera S."/>
            <person name="Fuerstenberg S.I."/>
            <person name="Gachon C.M."/>
            <person name="Gaulin E."/>
            <person name="Govers F."/>
            <person name="Grenville-Briggs L."/>
            <person name="Horner N."/>
            <person name="Hostetler J."/>
            <person name="Jiang R.H."/>
            <person name="Johnson J."/>
            <person name="Krajaejun T."/>
            <person name="Lin H."/>
            <person name="Meijer H.J."/>
            <person name="Moore B."/>
            <person name="Morris P."/>
            <person name="Phuntmart V."/>
            <person name="Puiu D."/>
            <person name="Shetty J."/>
            <person name="Stajich J.E."/>
            <person name="Tripathy S."/>
            <person name="Wawra S."/>
            <person name="van West P."/>
            <person name="Whitty B.R."/>
            <person name="Coutinho P.M."/>
            <person name="Henrissat B."/>
            <person name="Martin F."/>
            <person name="Thomas P.D."/>
            <person name="Tyler B.M."/>
            <person name="De Vries R.P."/>
            <person name="Kamoun S."/>
            <person name="Yandell M."/>
            <person name="Tisserat N."/>
            <person name="Buell C.R."/>
        </authorList>
    </citation>
    <scope>NUCLEOTIDE SEQUENCE</scope>
    <source>
        <strain evidence="5">DAOM:BR144</strain>
    </source>
</reference>
<dbReference type="CDD" id="cd00051">
    <property type="entry name" value="EFh"/>
    <property type="match status" value="1"/>
</dbReference>
<dbReference type="VEuPathDB" id="FungiDB:PYU1_G013993"/>
<reference evidence="4" key="3">
    <citation type="submission" date="2015-02" db="UniProtKB">
        <authorList>
            <consortium name="EnsemblProtists"/>
        </authorList>
    </citation>
    <scope>IDENTIFICATION</scope>
    <source>
        <strain evidence="4">DAOM BR144</strain>
    </source>
</reference>
<dbReference type="GO" id="GO:0005509">
    <property type="term" value="F:calcium ion binding"/>
    <property type="evidence" value="ECO:0007669"/>
    <property type="project" value="InterPro"/>
</dbReference>
<evidence type="ECO:0000256" key="2">
    <source>
        <dbReference type="SAM" id="MobiDB-lite"/>
    </source>
</evidence>
<organism evidence="4 5">
    <name type="scientific">Globisporangium ultimum (strain ATCC 200006 / CBS 805.95 / DAOM BR144)</name>
    <name type="common">Pythium ultimum</name>
    <dbReference type="NCBI Taxonomy" id="431595"/>
    <lineage>
        <taxon>Eukaryota</taxon>
        <taxon>Sar</taxon>
        <taxon>Stramenopiles</taxon>
        <taxon>Oomycota</taxon>
        <taxon>Peronosporomycetes</taxon>
        <taxon>Pythiales</taxon>
        <taxon>Pythiaceae</taxon>
        <taxon>Globisporangium</taxon>
    </lineage>
</organism>
<dbReference type="HOGENOM" id="CLU_118825_0_0_1"/>
<dbReference type="InterPro" id="IPR018247">
    <property type="entry name" value="EF_Hand_1_Ca_BS"/>
</dbReference>
<dbReference type="PROSITE" id="PS50222">
    <property type="entry name" value="EF_HAND_2"/>
    <property type="match status" value="2"/>
</dbReference>
<dbReference type="SMART" id="SM00054">
    <property type="entry name" value="EFh"/>
    <property type="match status" value="2"/>
</dbReference>
<keyword evidence="1" id="KW-0106">Calcium</keyword>
<accession>K3X9X3</accession>
<proteinExistence type="predicted"/>
<evidence type="ECO:0000259" key="3">
    <source>
        <dbReference type="PROSITE" id="PS50222"/>
    </source>
</evidence>
<feature type="compositionally biased region" description="Polar residues" evidence="2">
    <location>
        <begin position="92"/>
        <end position="120"/>
    </location>
</feature>
<dbReference type="EnsemblProtists" id="PYU1_T014022">
    <property type="protein sequence ID" value="PYU1_T014022"/>
    <property type="gene ID" value="PYU1_G013993"/>
</dbReference>
<dbReference type="STRING" id="431595.K3X9X3"/>
<dbReference type="Pfam" id="PF13499">
    <property type="entry name" value="EF-hand_7"/>
    <property type="match status" value="1"/>
</dbReference>
<feature type="domain" description="EF-hand" evidence="3">
    <location>
        <begin position="1"/>
        <end position="34"/>
    </location>
</feature>
<feature type="domain" description="EF-hand" evidence="3">
    <location>
        <begin position="35"/>
        <end position="70"/>
    </location>
</feature>
<sequence length="199" mass="22108">MTLMRRWFESLDADGSGEVGLNELEDPLVSVGLARNREDVQKLIDGVDKEGKGEVTFDEFLNLMYPKKVKRSRQREPLHQPKTRVIVEAQLTNATQSKAGLPRQPTTPLSSPRGPSSPQGYNAGVISSPRGSPRRVVSCHSSARTKKLEPKVNPVVKLFEDLQSGKLGDLAIPFPVLITAYRRRMLLNAHMADDPTARR</sequence>
<dbReference type="Gene3D" id="1.10.238.10">
    <property type="entry name" value="EF-hand"/>
    <property type="match status" value="1"/>
</dbReference>
<dbReference type="Proteomes" id="UP000019132">
    <property type="component" value="Unassembled WGS sequence"/>
</dbReference>
<dbReference type="AlphaFoldDB" id="K3X9X3"/>
<feature type="compositionally biased region" description="Low complexity" evidence="2">
    <location>
        <begin position="124"/>
        <end position="136"/>
    </location>
</feature>
<name>K3X9X3_GLOUD</name>
<dbReference type="OMA" id="HRWLDKH"/>
<keyword evidence="5" id="KW-1185">Reference proteome</keyword>
<protein>
    <recommendedName>
        <fullName evidence="3">EF-hand domain-containing protein</fullName>
    </recommendedName>
</protein>
<feature type="region of interest" description="Disordered" evidence="2">
    <location>
        <begin position="92"/>
        <end position="136"/>
    </location>
</feature>
<evidence type="ECO:0000313" key="5">
    <source>
        <dbReference type="Proteomes" id="UP000019132"/>
    </source>
</evidence>
<dbReference type="SUPFAM" id="SSF47473">
    <property type="entry name" value="EF-hand"/>
    <property type="match status" value="1"/>
</dbReference>
<dbReference type="InParanoid" id="K3X9X3"/>